<keyword evidence="6" id="KW-0808">Transferase</keyword>
<dbReference type="GO" id="GO:0009252">
    <property type="term" value="P:peptidoglycan biosynthetic process"/>
    <property type="evidence" value="ECO:0007669"/>
    <property type="project" value="UniProtKB-KW"/>
</dbReference>
<evidence type="ECO:0000256" key="15">
    <source>
        <dbReference type="ARBA" id="ARBA00023316"/>
    </source>
</evidence>
<evidence type="ECO:0000256" key="7">
    <source>
        <dbReference type="ARBA" id="ARBA00022695"/>
    </source>
</evidence>
<organism evidence="19">
    <name type="scientific">marine metagenome</name>
    <dbReference type="NCBI Taxonomy" id="408172"/>
    <lineage>
        <taxon>unclassified sequences</taxon>
        <taxon>metagenomes</taxon>
        <taxon>ecological metagenomes</taxon>
    </lineage>
</organism>
<evidence type="ECO:0000256" key="2">
    <source>
        <dbReference type="ARBA" id="ARBA00004496"/>
    </source>
</evidence>
<dbReference type="EMBL" id="UINC01006253">
    <property type="protein sequence ID" value="SVA26424.1"/>
    <property type="molecule type" value="Genomic_DNA"/>
</dbReference>
<comment type="catalytic activity">
    <reaction evidence="16">
        <text>alpha-D-glucosamine 1-phosphate + acetyl-CoA = N-acetyl-alpha-D-glucosamine 1-phosphate + CoA + H(+)</text>
        <dbReference type="Rhea" id="RHEA:13725"/>
        <dbReference type="ChEBI" id="CHEBI:15378"/>
        <dbReference type="ChEBI" id="CHEBI:57287"/>
        <dbReference type="ChEBI" id="CHEBI:57288"/>
        <dbReference type="ChEBI" id="CHEBI:57776"/>
        <dbReference type="ChEBI" id="CHEBI:58516"/>
        <dbReference type="EC" id="2.3.1.157"/>
    </reaction>
</comment>
<accession>A0A381UEN2</accession>
<proteinExistence type="inferred from homology"/>
<feature type="domain" description="MobA-like NTP transferase" evidence="18">
    <location>
        <begin position="6"/>
        <end position="138"/>
    </location>
</feature>
<dbReference type="InterPro" id="IPR011004">
    <property type="entry name" value="Trimer_LpxA-like_sf"/>
</dbReference>
<evidence type="ECO:0000256" key="14">
    <source>
        <dbReference type="ARBA" id="ARBA00023315"/>
    </source>
</evidence>
<evidence type="ECO:0000256" key="17">
    <source>
        <dbReference type="ARBA" id="ARBA00048493"/>
    </source>
</evidence>
<dbReference type="NCBIfam" id="TIGR01173">
    <property type="entry name" value="glmU"/>
    <property type="match status" value="1"/>
</dbReference>
<reference evidence="19" key="1">
    <citation type="submission" date="2018-05" db="EMBL/GenBank/DDBJ databases">
        <authorList>
            <person name="Lanie J.A."/>
            <person name="Ng W.-L."/>
            <person name="Kazmierczak K.M."/>
            <person name="Andrzejewski T.M."/>
            <person name="Davidsen T.M."/>
            <person name="Wayne K.J."/>
            <person name="Tettelin H."/>
            <person name="Glass J.I."/>
            <person name="Rusch D."/>
            <person name="Podicherti R."/>
            <person name="Tsui H.-C.T."/>
            <person name="Winkler M.E."/>
        </authorList>
    </citation>
    <scope>NUCLEOTIDE SEQUENCE</scope>
</reference>
<comment type="catalytic activity">
    <reaction evidence="17">
        <text>N-acetyl-alpha-D-glucosamine 1-phosphate + UTP + H(+) = UDP-N-acetyl-alpha-D-glucosamine + diphosphate</text>
        <dbReference type="Rhea" id="RHEA:13509"/>
        <dbReference type="ChEBI" id="CHEBI:15378"/>
        <dbReference type="ChEBI" id="CHEBI:33019"/>
        <dbReference type="ChEBI" id="CHEBI:46398"/>
        <dbReference type="ChEBI" id="CHEBI:57705"/>
        <dbReference type="ChEBI" id="CHEBI:57776"/>
        <dbReference type="EC" id="2.7.7.23"/>
    </reaction>
</comment>
<evidence type="ECO:0000256" key="1">
    <source>
        <dbReference type="ARBA" id="ARBA00001946"/>
    </source>
</evidence>
<evidence type="ECO:0000256" key="9">
    <source>
        <dbReference type="ARBA" id="ARBA00022737"/>
    </source>
</evidence>
<dbReference type="GO" id="GO:0019134">
    <property type="term" value="F:glucosamine-1-phosphate N-acetyltransferase activity"/>
    <property type="evidence" value="ECO:0007669"/>
    <property type="project" value="UniProtKB-EC"/>
</dbReference>
<dbReference type="GO" id="GO:0003977">
    <property type="term" value="F:UDP-N-acetylglucosamine diphosphorylase activity"/>
    <property type="evidence" value="ECO:0007669"/>
    <property type="project" value="UniProtKB-EC"/>
</dbReference>
<dbReference type="GO" id="GO:0000287">
    <property type="term" value="F:magnesium ion binding"/>
    <property type="evidence" value="ECO:0007669"/>
    <property type="project" value="InterPro"/>
</dbReference>
<keyword evidence="8" id="KW-0479">Metal-binding</keyword>
<evidence type="ECO:0000259" key="18">
    <source>
        <dbReference type="Pfam" id="PF12804"/>
    </source>
</evidence>
<dbReference type="InterPro" id="IPR005882">
    <property type="entry name" value="Bifunctional_GlmU"/>
</dbReference>
<dbReference type="CDD" id="cd03353">
    <property type="entry name" value="LbH_GlmU_C"/>
    <property type="match status" value="1"/>
</dbReference>
<evidence type="ECO:0000256" key="16">
    <source>
        <dbReference type="ARBA" id="ARBA00048247"/>
    </source>
</evidence>
<dbReference type="PANTHER" id="PTHR43584">
    <property type="entry name" value="NUCLEOTIDYL TRANSFERASE"/>
    <property type="match status" value="1"/>
</dbReference>
<dbReference type="Gene3D" id="3.90.550.10">
    <property type="entry name" value="Spore Coat Polysaccharide Biosynthesis Protein SpsA, Chain A"/>
    <property type="match status" value="1"/>
</dbReference>
<evidence type="ECO:0000256" key="8">
    <source>
        <dbReference type="ARBA" id="ARBA00022723"/>
    </source>
</evidence>
<dbReference type="InterPro" id="IPR038009">
    <property type="entry name" value="GlmU_C_LbH"/>
</dbReference>
<dbReference type="SUPFAM" id="SSF51161">
    <property type="entry name" value="Trimeric LpxA-like enzymes"/>
    <property type="match status" value="1"/>
</dbReference>
<keyword evidence="12" id="KW-0573">Peptidoglycan synthesis</keyword>
<evidence type="ECO:0000256" key="6">
    <source>
        <dbReference type="ARBA" id="ARBA00022679"/>
    </source>
</evidence>
<keyword evidence="9" id="KW-0677">Repeat</keyword>
<keyword evidence="14" id="KW-0012">Acyltransferase</keyword>
<protein>
    <recommendedName>
        <fullName evidence="18">MobA-like NTP transferase domain-containing protein</fullName>
    </recommendedName>
</protein>
<comment type="similarity">
    <text evidence="3">In the C-terminal section; belongs to the transferase hexapeptide repeat family.</text>
</comment>
<dbReference type="InterPro" id="IPR029044">
    <property type="entry name" value="Nucleotide-diphossugar_trans"/>
</dbReference>
<dbReference type="HAMAP" id="MF_01631">
    <property type="entry name" value="GlmU"/>
    <property type="match status" value="1"/>
</dbReference>
<dbReference type="SUPFAM" id="SSF53448">
    <property type="entry name" value="Nucleotide-diphospho-sugar transferases"/>
    <property type="match status" value="1"/>
</dbReference>
<dbReference type="Pfam" id="PF12804">
    <property type="entry name" value="NTP_transf_3"/>
    <property type="match status" value="1"/>
</dbReference>
<evidence type="ECO:0000256" key="11">
    <source>
        <dbReference type="ARBA" id="ARBA00022960"/>
    </source>
</evidence>
<name>A0A381UEN2_9ZZZZ</name>
<dbReference type="Gene3D" id="2.160.10.10">
    <property type="entry name" value="Hexapeptide repeat proteins"/>
    <property type="match status" value="1"/>
</dbReference>
<evidence type="ECO:0000256" key="12">
    <source>
        <dbReference type="ARBA" id="ARBA00022984"/>
    </source>
</evidence>
<keyword evidence="10" id="KW-0460">Magnesium</keyword>
<evidence type="ECO:0000256" key="4">
    <source>
        <dbReference type="ARBA" id="ARBA00007947"/>
    </source>
</evidence>
<evidence type="ECO:0000256" key="3">
    <source>
        <dbReference type="ARBA" id="ARBA00007707"/>
    </source>
</evidence>
<keyword evidence="15" id="KW-0961">Cell wall biogenesis/degradation</keyword>
<keyword evidence="13" id="KW-0511">Multifunctional enzyme</keyword>
<gene>
    <name evidence="19" type="ORF">METZ01_LOCUS79278</name>
</gene>
<dbReference type="InterPro" id="IPR001451">
    <property type="entry name" value="Hexapep"/>
</dbReference>
<dbReference type="InterPro" id="IPR025877">
    <property type="entry name" value="MobA-like_NTP_Trfase"/>
</dbReference>
<dbReference type="PANTHER" id="PTHR43584:SF3">
    <property type="entry name" value="BIFUNCTIONAL PROTEIN GLMU"/>
    <property type="match status" value="1"/>
</dbReference>
<sequence>MGFSIVILAAGQGTRMASNKPKTLQVLAGKPMLTNILEQAITVRPDQVIIVHSPEDIDEIKKETKQFQGLLFVEQNKPLGTGHALKKALPIIKRCNNVLVLLGDVPLIKNDTLQQLIKNLSDCDIRVLSSNTTQPTGYGRIKKDAGNCVKAIIEEQEANKEEKQINEINSGIIAFSGKHLGSLLDDLDATNSKGEYYLTDTIENAYSKGLRIKTTITNQNEVFGVNDKKDLAHAEGLKREELTNALMDQGVTICDPKRVDIRGTLKCGKDVIIDVNTVFEGDVELSDGVKIAPLVIVSNSTIGKNTSILSHSNIEGANIGEDCSIGPFARLRPGTELKNQAKVGNFVETKKTTIGSKSKVNHLTYVGDAEIGEETNIGAGTITCNYDGANKHKTIIGDNVFIGSGVELVAPISIESGATVGAGSTLSKAAPANKLTIERAKQKTIDGWQRPTKNKGK</sequence>
<comment type="cofactor">
    <cofactor evidence="1">
        <name>Mg(2+)</name>
        <dbReference type="ChEBI" id="CHEBI:18420"/>
    </cofactor>
</comment>
<dbReference type="AlphaFoldDB" id="A0A381UEN2"/>
<keyword evidence="7" id="KW-0548">Nucleotidyltransferase</keyword>
<evidence type="ECO:0000256" key="5">
    <source>
        <dbReference type="ARBA" id="ARBA00022490"/>
    </source>
</evidence>
<evidence type="ECO:0000313" key="19">
    <source>
        <dbReference type="EMBL" id="SVA26424.1"/>
    </source>
</evidence>
<keyword evidence="5" id="KW-0963">Cytoplasm</keyword>
<keyword evidence="11" id="KW-0133">Cell shape</keyword>
<dbReference type="GO" id="GO:0000902">
    <property type="term" value="P:cell morphogenesis"/>
    <property type="evidence" value="ECO:0007669"/>
    <property type="project" value="InterPro"/>
</dbReference>
<evidence type="ECO:0000256" key="13">
    <source>
        <dbReference type="ARBA" id="ARBA00023268"/>
    </source>
</evidence>
<evidence type="ECO:0000256" key="10">
    <source>
        <dbReference type="ARBA" id="ARBA00022842"/>
    </source>
</evidence>
<dbReference type="GO" id="GO:0005737">
    <property type="term" value="C:cytoplasm"/>
    <property type="evidence" value="ECO:0007669"/>
    <property type="project" value="UniProtKB-SubCell"/>
</dbReference>
<dbReference type="InterPro" id="IPR050065">
    <property type="entry name" value="GlmU-like"/>
</dbReference>
<dbReference type="Pfam" id="PF14602">
    <property type="entry name" value="Hexapep_2"/>
    <property type="match status" value="1"/>
</dbReference>
<dbReference type="GO" id="GO:0008360">
    <property type="term" value="P:regulation of cell shape"/>
    <property type="evidence" value="ECO:0007669"/>
    <property type="project" value="UniProtKB-KW"/>
</dbReference>
<comment type="subcellular location">
    <subcellularLocation>
        <location evidence="2">Cytoplasm</location>
    </subcellularLocation>
</comment>
<dbReference type="GO" id="GO:0071555">
    <property type="term" value="P:cell wall organization"/>
    <property type="evidence" value="ECO:0007669"/>
    <property type="project" value="UniProtKB-KW"/>
</dbReference>
<dbReference type="CDD" id="cd02540">
    <property type="entry name" value="GT2_GlmU_N_bac"/>
    <property type="match status" value="1"/>
</dbReference>
<comment type="similarity">
    <text evidence="4">In the N-terminal section; belongs to the N-acetylglucosamine-1-phosphate uridyltransferase family.</text>
</comment>
<dbReference type="GO" id="GO:0006048">
    <property type="term" value="P:UDP-N-acetylglucosamine biosynthetic process"/>
    <property type="evidence" value="ECO:0007669"/>
    <property type="project" value="InterPro"/>
</dbReference>